<keyword evidence="5" id="KW-1185">Reference proteome</keyword>
<dbReference type="AlphaFoldDB" id="A0A843VFU9"/>
<feature type="repeat" description="PPR" evidence="2">
    <location>
        <begin position="327"/>
        <end position="357"/>
    </location>
</feature>
<evidence type="ECO:0000256" key="1">
    <source>
        <dbReference type="ARBA" id="ARBA00022737"/>
    </source>
</evidence>
<proteinExistence type="predicted"/>
<dbReference type="InterPro" id="IPR002885">
    <property type="entry name" value="PPR_rpt"/>
</dbReference>
<feature type="domain" description="DYW" evidence="3">
    <location>
        <begin position="615"/>
        <end position="658"/>
    </location>
</feature>
<evidence type="ECO:0000256" key="2">
    <source>
        <dbReference type="PROSITE-ProRule" id="PRU00708"/>
    </source>
</evidence>
<sequence length="685" mass="74863">MTRAAAALLRAPSIDVAALANTYAAHLNRLAPLAAAAASSPRRLLRRLRSLHARILTSGFVPRSHIRNRLIDLYSKSGDLAASRWLFDATPRPDVVARTSLLVAYANAGDLRRARQLFDDMPLGIRDVVSYNSMISVYSRAEEGAPAVEVFCGMLRSGLCPDDYTFTGILSAAASTPGVDLGHCGQLHAAVVKCGAESVISVSNALIALYFKCASSSVAVTCARKVFDAMPDRDELTWTTILVGYTRLNDLDGARELFDGMLQKPDVVWNAMISGHGKSMHARFIRARHGFMPQSALPVENVLVTLYSRCGEIDCARRVFDGIRAKDPVSWNAILSGFVDLGRISDARQVFDSMPSKSQVAWTVMISGLAQNGFGEEGVRLFSSMKSEGVQPCDYTFAGALTACAALGALEHGCQLHAQLIRSGYEASNSAANALLTMYAKCGSVEAAHLVFLIMPNLDSVSWNAMVAALGQHGQGSLVEEGLRYFSVLQRDYGISPGEDHYAQVIDLLGRSGQVTKAMDMIKSLPFEPGPSIWEAILSASRIHGDMNLGIHAADKLFELNPRHDGTYILLSNMYASACRWDDVARVRKLMKERQVKKEPGCSWIEVFTKMRKLGYVPDTKFVLHDVVSEQKEYVLSTHSEKLAVAYGFLKLPPGATVVAREVVVRDGRRFHHFKDGVCSCGNYW</sequence>
<dbReference type="EMBL" id="NMUH01001623">
    <property type="protein sequence ID" value="MQL94016.1"/>
    <property type="molecule type" value="Genomic_DNA"/>
</dbReference>
<dbReference type="InterPro" id="IPR046848">
    <property type="entry name" value="E_motif"/>
</dbReference>
<dbReference type="GO" id="GO:0009451">
    <property type="term" value="P:RNA modification"/>
    <property type="evidence" value="ECO:0007669"/>
    <property type="project" value="InterPro"/>
</dbReference>
<dbReference type="InterPro" id="IPR011990">
    <property type="entry name" value="TPR-like_helical_dom_sf"/>
</dbReference>
<keyword evidence="1" id="KW-0677">Repeat</keyword>
<dbReference type="Pfam" id="PF14432">
    <property type="entry name" value="DYW_deaminase"/>
    <property type="match status" value="1"/>
</dbReference>
<feature type="repeat" description="PPR" evidence="2">
    <location>
        <begin position="127"/>
        <end position="161"/>
    </location>
</feature>
<dbReference type="PANTHER" id="PTHR47926:SF541">
    <property type="entry name" value="DYW DOMAIN-CONTAINING PROTEIN"/>
    <property type="match status" value="1"/>
</dbReference>
<dbReference type="Pfam" id="PF01535">
    <property type="entry name" value="PPR"/>
    <property type="match status" value="5"/>
</dbReference>
<protein>
    <recommendedName>
        <fullName evidence="3">DYW domain-containing protein</fullName>
    </recommendedName>
</protein>
<dbReference type="GO" id="GO:0099402">
    <property type="term" value="P:plant organ development"/>
    <property type="evidence" value="ECO:0007669"/>
    <property type="project" value="UniProtKB-ARBA"/>
</dbReference>
<dbReference type="Pfam" id="PF20431">
    <property type="entry name" value="E_motif"/>
    <property type="match status" value="1"/>
</dbReference>
<name>A0A843VFU9_COLES</name>
<evidence type="ECO:0000259" key="3">
    <source>
        <dbReference type="Pfam" id="PF14432"/>
    </source>
</evidence>
<dbReference type="InterPro" id="IPR046960">
    <property type="entry name" value="PPR_At4g14850-like_plant"/>
</dbReference>
<organism evidence="4 5">
    <name type="scientific">Colocasia esculenta</name>
    <name type="common">Wild taro</name>
    <name type="synonym">Arum esculentum</name>
    <dbReference type="NCBI Taxonomy" id="4460"/>
    <lineage>
        <taxon>Eukaryota</taxon>
        <taxon>Viridiplantae</taxon>
        <taxon>Streptophyta</taxon>
        <taxon>Embryophyta</taxon>
        <taxon>Tracheophyta</taxon>
        <taxon>Spermatophyta</taxon>
        <taxon>Magnoliopsida</taxon>
        <taxon>Liliopsida</taxon>
        <taxon>Araceae</taxon>
        <taxon>Aroideae</taxon>
        <taxon>Colocasieae</taxon>
        <taxon>Colocasia</taxon>
    </lineage>
</organism>
<accession>A0A843VFU9</accession>
<evidence type="ECO:0000313" key="4">
    <source>
        <dbReference type="EMBL" id="MQL94016.1"/>
    </source>
</evidence>
<comment type="caution">
    <text evidence="4">The sequence shown here is derived from an EMBL/GenBank/DDBJ whole genome shotgun (WGS) entry which is preliminary data.</text>
</comment>
<reference evidence="4" key="1">
    <citation type="submission" date="2017-07" db="EMBL/GenBank/DDBJ databases">
        <title>Taro Niue Genome Assembly and Annotation.</title>
        <authorList>
            <person name="Atibalentja N."/>
            <person name="Keating K."/>
            <person name="Fields C.J."/>
        </authorList>
    </citation>
    <scope>NUCLEOTIDE SEQUENCE</scope>
    <source>
        <strain evidence="4">Niue_2</strain>
        <tissue evidence="4">Leaf</tissue>
    </source>
</reference>
<dbReference type="PANTHER" id="PTHR47926">
    <property type="entry name" value="PENTATRICOPEPTIDE REPEAT-CONTAINING PROTEIN"/>
    <property type="match status" value="1"/>
</dbReference>
<dbReference type="OrthoDB" id="185373at2759"/>
<dbReference type="InterPro" id="IPR032867">
    <property type="entry name" value="DYW_dom"/>
</dbReference>
<dbReference type="Gene3D" id="1.25.40.10">
    <property type="entry name" value="Tetratricopeptide repeat domain"/>
    <property type="match status" value="4"/>
</dbReference>
<evidence type="ECO:0000313" key="5">
    <source>
        <dbReference type="Proteomes" id="UP000652761"/>
    </source>
</evidence>
<gene>
    <name evidence="4" type="ORF">Taro_026668</name>
</gene>
<dbReference type="FunFam" id="1.25.40.10:FF:000158">
    <property type="entry name" value="pentatricopeptide repeat-containing protein At2g33680"/>
    <property type="match status" value="1"/>
</dbReference>
<dbReference type="NCBIfam" id="TIGR00756">
    <property type="entry name" value="PPR"/>
    <property type="match status" value="4"/>
</dbReference>
<dbReference type="PROSITE" id="PS51375">
    <property type="entry name" value="PPR"/>
    <property type="match status" value="4"/>
</dbReference>
<feature type="repeat" description="PPR" evidence="2">
    <location>
        <begin position="358"/>
        <end position="392"/>
    </location>
</feature>
<dbReference type="GO" id="GO:0003723">
    <property type="term" value="F:RNA binding"/>
    <property type="evidence" value="ECO:0007669"/>
    <property type="project" value="InterPro"/>
</dbReference>
<dbReference type="GO" id="GO:0008270">
    <property type="term" value="F:zinc ion binding"/>
    <property type="evidence" value="ECO:0007669"/>
    <property type="project" value="InterPro"/>
</dbReference>
<dbReference type="Proteomes" id="UP000652761">
    <property type="component" value="Unassembled WGS sequence"/>
</dbReference>
<dbReference type="Pfam" id="PF13041">
    <property type="entry name" value="PPR_2"/>
    <property type="match status" value="2"/>
</dbReference>
<feature type="repeat" description="PPR" evidence="2">
    <location>
        <begin position="234"/>
        <end position="264"/>
    </location>
</feature>